<dbReference type="Proteomes" id="UP000005666">
    <property type="component" value="Chromosome 3"/>
</dbReference>
<protein>
    <submittedName>
        <fullName evidence="1">Uncharacterized protein</fullName>
    </submittedName>
</protein>
<dbReference type="AlphaFoldDB" id="G8BRS7"/>
<keyword evidence="2" id="KW-1185">Reference proteome</keyword>
<proteinExistence type="predicted"/>
<sequence>MYAVLSGLYLHIYIGRSFHRISLLQRKVVPFAIVYFVVRSSRRINTNLPLFFFLFSLSLLCSCCNNESRRLLPTYFTLTIVREAYIIENYWKPRFLFLVVDFEQFQVNNTVQNAHVYRYFSNARQFFSLDPLSSIFFFLLICSAQRRGLLCAVLIHA</sequence>
<accession>G8BRS7</accession>
<reference evidence="1 2" key="1">
    <citation type="journal article" date="2011" name="Proc. Natl. Acad. Sci. U.S.A.">
        <title>Evolutionary erosion of yeast sex chromosomes by mating-type switching accidents.</title>
        <authorList>
            <person name="Gordon J.L."/>
            <person name="Armisen D."/>
            <person name="Proux-Wera E."/>
            <person name="Oheigeartaigh S.S."/>
            <person name="Byrne K.P."/>
            <person name="Wolfe K.H."/>
        </authorList>
    </citation>
    <scope>NUCLEOTIDE SEQUENCE [LARGE SCALE GENOMIC DNA]</scope>
    <source>
        <strain evidence="2">ATCC 24235 / CBS 4417 / NBRC 1672 / NRRL Y-8282 / UCD 70-5</strain>
    </source>
</reference>
<dbReference type="EMBL" id="HE612858">
    <property type="protein sequence ID" value="CCE62453.1"/>
    <property type="molecule type" value="Genomic_DNA"/>
</dbReference>
<evidence type="ECO:0000313" key="1">
    <source>
        <dbReference type="EMBL" id="CCE62453.1"/>
    </source>
</evidence>
<dbReference type="KEGG" id="tpf:TPHA_0C03000"/>
<organism evidence="1 2">
    <name type="scientific">Tetrapisispora phaffii (strain ATCC 24235 / CBS 4417 / NBRC 1672 / NRRL Y-8282 / UCD 70-5)</name>
    <name type="common">Yeast</name>
    <name type="synonym">Fabospora phaffii</name>
    <dbReference type="NCBI Taxonomy" id="1071381"/>
    <lineage>
        <taxon>Eukaryota</taxon>
        <taxon>Fungi</taxon>
        <taxon>Dikarya</taxon>
        <taxon>Ascomycota</taxon>
        <taxon>Saccharomycotina</taxon>
        <taxon>Saccharomycetes</taxon>
        <taxon>Saccharomycetales</taxon>
        <taxon>Saccharomycetaceae</taxon>
        <taxon>Tetrapisispora</taxon>
    </lineage>
</organism>
<name>G8BRS7_TETPH</name>
<evidence type="ECO:0000313" key="2">
    <source>
        <dbReference type="Proteomes" id="UP000005666"/>
    </source>
</evidence>
<dbReference type="RefSeq" id="XP_003684887.1">
    <property type="nucleotide sequence ID" value="XM_003684839.1"/>
</dbReference>
<dbReference type="GeneID" id="11533756"/>
<gene>
    <name evidence="1" type="primary">TPHA0C03000</name>
    <name evidence="1" type="ordered locus">TPHA_0C03000</name>
</gene>
<dbReference type="HOGENOM" id="CLU_1679137_0_0_1"/>